<proteinExistence type="predicted"/>
<name>A0ABX2A9G6_9PROT</name>
<accession>A0ABX2A9G6</accession>
<dbReference type="EMBL" id="JABJWC010000002">
    <property type="protein sequence ID" value="NPC65066.1"/>
    <property type="molecule type" value="Genomic_DNA"/>
</dbReference>
<comment type="caution">
    <text evidence="2">The sequence shown here is derived from an EMBL/GenBank/DDBJ whole genome shotgun (WGS) entry which is preliminary data.</text>
</comment>
<feature type="region of interest" description="Disordered" evidence="1">
    <location>
        <begin position="130"/>
        <end position="149"/>
    </location>
</feature>
<organism evidence="2 3">
    <name type="scientific">Komagataeibacter melomenusus</name>
    <dbReference type="NCBI Taxonomy" id="2766578"/>
    <lineage>
        <taxon>Bacteria</taxon>
        <taxon>Pseudomonadati</taxon>
        <taxon>Pseudomonadota</taxon>
        <taxon>Alphaproteobacteria</taxon>
        <taxon>Acetobacterales</taxon>
        <taxon>Acetobacteraceae</taxon>
        <taxon>Komagataeibacter</taxon>
    </lineage>
</organism>
<evidence type="ECO:0000313" key="2">
    <source>
        <dbReference type="EMBL" id="NPC65066.1"/>
    </source>
</evidence>
<evidence type="ECO:0000313" key="3">
    <source>
        <dbReference type="Proteomes" id="UP000623090"/>
    </source>
</evidence>
<evidence type="ECO:0000256" key="1">
    <source>
        <dbReference type="SAM" id="MobiDB-lite"/>
    </source>
</evidence>
<dbReference type="Proteomes" id="UP000623090">
    <property type="component" value="Unassembled WGS sequence"/>
</dbReference>
<gene>
    <name evidence="2" type="ORF">HNW77_01320</name>
</gene>
<protein>
    <submittedName>
        <fullName evidence="2">Uncharacterized protein</fullName>
    </submittedName>
</protein>
<dbReference type="RefSeq" id="WP_172154649.1">
    <property type="nucleotide sequence ID" value="NZ_JABJWC010000002.1"/>
</dbReference>
<keyword evidence="3" id="KW-1185">Reference proteome</keyword>
<reference evidence="2 3" key="1">
    <citation type="journal article" date="2020" name="Microorganisms">
        <title>Description of Komagataeibacter melaceti sp. nov. and Komagataeibacter melomenusus sp. nov. Isolated from Apple Cider Vinegar.</title>
        <authorList>
            <person name="Maric L."/>
            <person name="Cleenwerck I."/>
            <person name="Accetto T."/>
            <person name="Vandamme P."/>
            <person name="Trcek J."/>
        </authorList>
    </citation>
    <scope>NUCLEOTIDE SEQUENCE [LARGE SCALE GENOMIC DNA]</scope>
    <source>
        <strain evidence="2 3">AV436</strain>
    </source>
</reference>
<sequence>MSVLETLQATYPARYYATLDTPCAWYDMWVYSSVDGLPPVSQLFPMTSEQWAAKGGNVGTKSMAVVNGQLVDYTPPVVPVPLKTQAASAQSWIMQQANLATAMGEVFTADMKAYAMAINAIAGGTDTTSTALPAQPTDVMTASSTAAAT</sequence>